<proteinExistence type="predicted"/>
<accession>A0ABS5KSM9</accession>
<dbReference type="InterPro" id="IPR025164">
    <property type="entry name" value="Toastrack_DUF4097"/>
</dbReference>
<evidence type="ECO:0000259" key="1">
    <source>
        <dbReference type="Pfam" id="PF13349"/>
    </source>
</evidence>
<name>A0ABS5KSM9_9ACTN</name>
<dbReference type="Pfam" id="PF13349">
    <property type="entry name" value="DUF4097"/>
    <property type="match status" value="1"/>
</dbReference>
<dbReference type="RefSeq" id="WP_212010629.1">
    <property type="nucleotide sequence ID" value="NZ_JAAFYZ010000062.1"/>
</dbReference>
<evidence type="ECO:0000313" key="3">
    <source>
        <dbReference type="Proteomes" id="UP000730482"/>
    </source>
</evidence>
<dbReference type="EMBL" id="JAAFYZ010000062">
    <property type="protein sequence ID" value="MBS2549052.1"/>
    <property type="molecule type" value="Genomic_DNA"/>
</dbReference>
<dbReference type="Gene3D" id="2.160.20.120">
    <property type="match status" value="1"/>
</dbReference>
<dbReference type="Proteomes" id="UP000730482">
    <property type="component" value="Unassembled WGS sequence"/>
</dbReference>
<evidence type="ECO:0000313" key="2">
    <source>
        <dbReference type="EMBL" id="MBS2549052.1"/>
    </source>
</evidence>
<reference evidence="2 3" key="1">
    <citation type="submission" date="2020-02" db="EMBL/GenBank/DDBJ databases">
        <title>Acidophilic actinobacteria isolated from forest soil.</title>
        <authorList>
            <person name="Golinska P."/>
        </authorList>
    </citation>
    <scope>NUCLEOTIDE SEQUENCE [LARGE SCALE GENOMIC DNA]</scope>
    <source>
        <strain evidence="2 3">NL8</strain>
    </source>
</reference>
<comment type="caution">
    <text evidence="2">The sequence shown here is derived from an EMBL/GenBank/DDBJ whole genome shotgun (WGS) entry which is preliminary data.</text>
</comment>
<organism evidence="2 3">
    <name type="scientific">Catenulispora pinistramenti</name>
    <dbReference type="NCBI Taxonomy" id="2705254"/>
    <lineage>
        <taxon>Bacteria</taxon>
        <taxon>Bacillati</taxon>
        <taxon>Actinomycetota</taxon>
        <taxon>Actinomycetes</taxon>
        <taxon>Catenulisporales</taxon>
        <taxon>Catenulisporaceae</taxon>
        <taxon>Catenulispora</taxon>
    </lineage>
</organism>
<protein>
    <submittedName>
        <fullName evidence="2">DUF4097 family beta strand repeat protein</fullName>
    </submittedName>
</protein>
<keyword evidence="3" id="KW-1185">Reference proteome</keyword>
<gene>
    <name evidence="2" type="ORF">KGQ19_19485</name>
</gene>
<sequence>MQKFDTPNPVSVVLEIPAGLIRLIAGERAETTVEVLPSDASKKRDVKAVEKTTVEFQDGVLRIATADPNKVLGSSGSLDVTISLPAGSRFEGRAGAAELHSTGRLGEVAFDGGYQTVALDEVGSAHLKAHTGDVTVARLTGPAEITNGKGDITVAEAVSGAVVLTTGMGNLSVTAAPGVSGTLDASTGYGRVDNALRNADGAGAALTIKATTSSGDISASSR</sequence>
<feature type="domain" description="DUF4097" evidence="1">
    <location>
        <begin position="21"/>
        <end position="220"/>
    </location>
</feature>